<name>A0A7R7FSH9_9BACT</name>
<reference evidence="1 2" key="1">
    <citation type="submission" date="2020-06" db="EMBL/GenBank/DDBJ databases">
        <title>Interaction of electrochemicaly active bacteria, Geobacter bremensis R4 on different carbon anode.</title>
        <authorList>
            <person name="Meng L."/>
            <person name="Yoshida N."/>
        </authorList>
    </citation>
    <scope>NUCLEOTIDE SEQUENCE [LARGE SCALE GENOMIC DNA]</scope>
    <source>
        <strain evidence="1 2">R4</strain>
    </source>
</reference>
<dbReference type="Proteomes" id="UP000515472">
    <property type="component" value="Chromosome"/>
</dbReference>
<keyword evidence="2" id="KW-1185">Reference proteome</keyword>
<evidence type="ECO:0000313" key="1">
    <source>
        <dbReference type="EMBL" id="BCO11538.1"/>
    </source>
</evidence>
<proteinExistence type="predicted"/>
<accession>A0A7R7FSH9</accession>
<gene>
    <name evidence="1" type="ORF">GEOBRER4_n3175</name>
</gene>
<dbReference type="EMBL" id="AP023213">
    <property type="protein sequence ID" value="BCO11538.1"/>
    <property type="molecule type" value="Genomic_DNA"/>
</dbReference>
<sequence>MSRDFALLSKRCRRQKMKKAPEFSPTPFLYFPADQQEATLHDVAGEAESAVAVVLGKVPGYQDDPNDEGK</sequence>
<dbReference type="AlphaFoldDB" id="A0A7R7FSH9"/>
<organism evidence="1 2">
    <name type="scientific">Citrifermentans bremense</name>
    <dbReference type="NCBI Taxonomy" id="60035"/>
    <lineage>
        <taxon>Bacteria</taxon>
        <taxon>Pseudomonadati</taxon>
        <taxon>Thermodesulfobacteriota</taxon>
        <taxon>Desulfuromonadia</taxon>
        <taxon>Geobacterales</taxon>
        <taxon>Geobacteraceae</taxon>
        <taxon>Citrifermentans</taxon>
    </lineage>
</organism>
<evidence type="ECO:0000313" key="2">
    <source>
        <dbReference type="Proteomes" id="UP000515472"/>
    </source>
</evidence>
<protein>
    <submittedName>
        <fullName evidence="1">Uncharacterized protein</fullName>
    </submittedName>
</protein>